<dbReference type="PANTHER" id="PTHR43441:SF11">
    <property type="entry name" value="RIBOSOMAL-PROTEIN-SERINE ACETYLTRANSFERASE"/>
    <property type="match status" value="1"/>
</dbReference>
<sequence>MTTDHFPQLDTARLCLRGFRRSDEAAFAGFATHEEFWRFLPGPALDRELVARFVAARVADAETPNMRDWIFCVEETAMGRAPGRPVGMVRLGIASAEHRQGNIGFSFDHRIRGQGYASEAMRALLSFGFGELGLHRITALADIDNDRSHAVLGKLGFRREGLLRQNFWVRGQWRDSDLFALLRAEWDSSNGPATDLA</sequence>
<dbReference type="InterPro" id="IPR000182">
    <property type="entry name" value="GNAT_dom"/>
</dbReference>
<accession>A0ABV7VH19</accession>
<keyword evidence="3" id="KW-1185">Reference proteome</keyword>
<dbReference type="InterPro" id="IPR016181">
    <property type="entry name" value="Acyl_CoA_acyltransferase"/>
</dbReference>
<evidence type="ECO:0000313" key="2">
    <source>
        <dbReference type="EMBL" id="MFC3675523.1"/>
    </source>
</evidence>
<protein>
    <submittedName>
        <fullName evidence="2">GNAT family N-acetyltransferase</fullName>
        <ecNumber evidence="2">2.3.-.-</ecNumber>
    </submittedName>
</protein>
<dbReference type="InterPro" id="IPR051908">
    <property type="entry name" value="Ribosomal_N-acetyltransferase"/>
</dbReference>
<comment type="caution">
    <text evidence="2">The sequence shown here is derived from an EMBL/GenBank/DDBJ whole genome shotgun (WGS) entry which is preliminary data.</text>
</comment>
<dbReference type="SUPFAM" id="SSF55729">
    <property type="entry name" value="Acyl-CoA N-acyltransferases (Nat)"/>
    <property type="match status" value="1"/>
</dbReference>
<dbReference type="GO" id="GO:0016746">
    <property type="term" value="F:acyltransferase activity"/>
    <property type="evidence" value="ECO:0007669"/>
    <property type="project" value="UniProtKB-KW"/>
</dbReference>
<evidence type="ECO:0000259" key="1">
    <source>
        <dbReference type="PROSITE" id="PS51186"/>
    </source>
</evidence>
<dbReference type="RefSeq" id="WP_379724246.1">
    <property type="nucleotide sequence ID" value="NZ_JBHRYJ010000001.1"/>
</dbReference>
<dbReference type="PANTHER" id="PTHR43441">
    <property type="entry name" value="RIBOSOMAL-PROTEIN-SERINE ACETYLTRANSFERASE"/>
    <property type="match status" value="1"/>
</dbReference>
<organism evidence="2 3">
    <name type="scientific">Ferrovibrio xuzhouensis</name>
    <dbReference type="NCBI Taxonomy" id="1576914"/>
    <lineage>
        <taxon>Bacteria</taxon>
        <taxon>Pseudomonadati</taxon>
        <taxon>Pseudomonadota</taxon>
        <taxon>Alphaproteobacteria</taxon>
        <taxon>Rhodospirillales</taxon>
        <taxon>Rhodospirillaceae</taxon>
        <taxon>Ferrovibrio</taxon>
    </lineage>
</organism>
<evidence type="ECO:0000313" key="3">
    <source>
        <dbReference type="Proteomes" id="UP001595711"/>
    </source>
</evidence>
<dbReference type="PROSITE" id="PS51186">
    <property type="entry name" value="GNAT"/>
    <property type="match status" value="1"/>
</dbReference>
<gene>
    <name evidence="2" type="ORF">ACFOOQ_08215</name>
</gene>
<dbReference type="Gene3D" id="3.40.630.30">
    <property type="match status" value="1"/>
</dbReference>
<name>A0ABV7VH19_9PROT</name>
<dbReference type="EMBL" id="JBHRYJ010000001">
    <property type="protein sequence ID" value="MFC3675523.1"/>
    <property type="molecule type" value="Genomic_DNA"/>
</dbReference>
<dbReference type="EC" id="2.3.-.-" evidence="2"/>
<proteinExistence type="predicted"/>
<feature type="domain" description="N-acetyltransferase" evidence="1">
    <location>
        <begin position="34"/>
        <end position="185"/>
    </location>
</feature>
<dbReference type="Proteomes" id="UP001595711">
    <property type="component" value="Unassembled WGS sequence"/>
</dbReference>
<dbReference type="Pfam" id="PF13302">
    <property type="entry name" value="Acetyltransf_3"/>
    <property type="match status" value="1"/>
</dbReference>
<keyword evidence="2" id="KW-0808">Transferase</keyword>
<reference evidence="3" key="1">
    <citation type="journal article" date="2019" name="Int. J. Syst. Evol. Microbiol.">
        <title>The Global Catalogue of Microorganisms (GCM) 10K type strain sequencing project: providing services to taxonomists for standard genome sequencing and annotation.</title>
        <authorList>
            <consortium name="The Broad Institute Genomics Platform"/>
            <consortium name="The Broad Institute Genome Sequencing Center for Infectious Disease"/>
            <person name="Wu L."/>
            <person name="Ma J."/>
        </authorList>
    </citation>
    <scope>NUCLEOTIDE SEQUENCE [LARGE SCALE GENOMIC DNA]</scope>
    <source>
        <strain evidence="3">KCTC 42182</strain>
    </source>
</reference>
<keyword evidence="2" id="KW-0012">Acyltransferase</keyword>